<evidence type="ECO:0000313" key="2">
    <source>
        <dbReference type="Proteomes" id="UP001054945"/>
    </source>
</evidence>
<dbReference type="AlphaFoldDB" id="A0AAV4P5K9"/>
<reference evidence="1 2" key="1">
    <citation type="submission" date="2021-06" db="EMBL/GenBank/DDBJ databases">
        <title>Caerostris extrusa draft genome.</title>
        <authorList>
            <person name="Kono N."/>
            <person name="Arakawa K."/>
        </authorList>
    </citation>
    <scope>NUCLEOTIDE SEQUENCE [LARGE SCALE GENOMIC DNA]</scope>
</reference>
<name>A0AAV4P5K9_CAEEX</name>
<sequence>MSKHSRQYGVDTQLSTLCKSRIQYRAGSQSHEFPMLSVIWKRWMQNAFTHSILNVALQARYWPAPILLSRQSRFITNADVQISENGNLEQDFFWRVMLMSVKA</sequence>
<organism evidence="1 2">
    <name type="scientific">Caerostris extrusa</name>
    <name type="common">Bark spider</name>
    <name type="synonym">Caerostris bankana</name>
    <dbReference type="NCBI Taxonomy" id="172846"/>
    <lineage>
        <taxon>Eukaryota</taxon>
        <taxon>Metazoa</taxon>
        <taxon>Ecdysozoa</taxon>
        <taxon>Arthropoda</taxon>
        <taxon>Chelicerata</taxon>
        <taxon>Arachnida</taxon>
        <taxon>Araneae</taxon>
        <taxon>Araneomorphae</taxon>
        <taxon>Entelegynae</taxon>
        <taxon>Araneoidea</taxon>
        <taxon>Araneidae</taxon>
        <taxon>Caerostris</taxon>
    </lineage>
</organism>
<dbReference type="EMBL" id="BPLR01021699">
    <property type="protein sequence ID" value="GIX92512.1"/>
    <property type="molecule type" value="Genomic_DNA"/>
</dbReference>
<keyword evidence="2" id="KW-1185">Reference proteome</keyword>
<accession>A0AAV4P5K9</accession>
<evidence type="ECO:0000313" key="1">
    <source>
        <dbReference type="EMBL" id="GIX92512.1"/>
    </source>
</evidence>
<dbReference type="Proteomes" id="UP001054945">
    <property type="component" value="Unassembled WGS sequence"/>
</dbReference>
<gene>
    <name evidence="1" type="ORF">CEXT_559641</name>
</gene>
<proteinExistence type="predicted"/>
<comment type="caution">
    <text evidence="1">The sequence shown here is derived from an EMBL/GenBank/DDBJ whole genome shotgun (WGS) entry which is preliminary data.</text>
</comment>
<protein>
    <submittedName>
        <fullName evidence="1">Uncharacterized protein</fullName>
    </submittedName>
</protein>